<organism evidence="5 6">
    <name type="scientific">Candidatus Pseudogracilibacillus intestinigallinarum</name>
    <dbReference type="NCBI Taxonomy" id="2838742"/>
    <lineage>
        <taxon>Bacteria</taxon>
        <taxon>Bacillati</taxon>
        <taxon>Bacillota</taxon>
        <taxon>Bacilli</taxon>
        <taxon>Bacillales</taxon>
        <taxon>Bacillaceae</taxon>
        <taxon>Pseudogracilibacillus</taxon>
    </lineage>
</organism>
<dbReference type="NCBIfam" id="TIGR03064">
    <property type="entry name" value="sortase_srtB"/>
    <property type="match status" value="1"/>
</dbReference>
<evidence type="ECO:0000256" key="4">
    <source>
        <dbReference type="PIRSR" id="PIRSR605754-1"/>
    </source>
</evidence>
<evidence type="ECO:0000313" key="6">
    <source>
        <dbReference type="Proteomes" id="UP000823937"/>
    </source>
</evidence>
<gene>
    <name evidence="5" type="primary">srtB</name>
    <name evidence="5" type="ORF">H9895_09775</name>
</gene>
<feature type="active site" description="Proton donor/acceptor" evidence="4">
    <location>
        <position position="142"/>
    </location>
</feature>
<dbReference type="CDD" id="cd05826">
    <property type="entry name" value="Sortase_B"/>
    <property type="match status" value="1"/>
</dbReference>
<feature type="active site" description="Acyl-thioester intermediate" evidence="2">
    <location>
        <position position="235"/>
    </location>
</feature>
<dbReference type="Proteomes" id="UP000823937">
    <property type="component" value="Unassembled WGS sequence"/>
</dbReference>
<dbReference type="EC" id="3.4.22.71" evidence="5"/>
<sequence length="255" mass="29876">MAKKKRKSPIRKSISIFITVTCLAVFVYASYGLFDAVYDYYNNRKVLKEVQDVFYDNEVEEEARPLGMIRSGFDKLLEMNQDVVGWITVDGTQIDYPILQAENNDQYLTRNFEGDESRAGSIFLDYRNDILSEDFNTVVYGHRMKDGSMFQHITKFLDEDFFREHRTFEYDTLFKSYEAEVFAVYNTVTDFNYIETRFDSDVEYTALLDEIKDRSKFDAGIDVSPDDRIITLSTCDYMLDPEKGRLVLHAKLTEK</sequence>
<dbReference type="Gene3D" id="2.40.260.10">
    <property type="entry name" value="Sortase"/>
    <property type="match status" value="1"/>
</dbReference>
<dbReference type="AlphaFoldDB" id="A0A9D1TKM6"/>
<dbReference type="InterPro" id="IPR023365">
    <property type="entry name" value="Sortase_dom-sf"/>
</dbReference>
<dbReference type="Pfam" id="PF04203">
    <property type="entry name" value="Sortase"/>
    <property type="match status" value="1"/>
</dbReference>
<dbReference type="PIRSF" id="PIRSF030150">
    <property type="entry name" value="UCP030150"/>
    <property type="match status" value="1"/>
</dbReference>
<dbReference type="SUPFAM" id="SSF63817">
    <property type="entry name" value="Sortase"/>
    <property type="match status" value="1"/>
</dbReference>
<name>A0A9D1TKM6_9BACI</name>
<evidence type="ECO:0000313" key="5">
    <source>
        <dbReference type="EMBL" id="HIV75355.1"/>
    </source>
</evidence>
<dbReference type="GO" id="GO:0016787">
    <property type="term" value="F:hydrolase activity"/>
    <property type="evidence" value="ECO:0007669"/>
    <property type="project" value="UniProtKB-KW"/>
</dbReference>
<dbReference type="EMBL" id="DXHX01000134">
    <property type="protein sequence ID" value="HIV75355.1"/>
    <property type="molecule type" value="Genomic_DNA"/>
</dbReference>
<dbReference type="InterPro" id="IPR009835">
    <property type="entry name" value="SrtB"/>
</dbReference>
<dbReference type="InterPro" id="IPR005754">
    <property type="entry name" value="Sortase"/>
</dbReference>
<evidence type="ECO:0000256" key="2">
    <source>
        <dbReference type="PIRSR" id="PIRSR030150-1"/>
    </source>
</evidence>
<comment type="caution">
    <text evidence="5">The sequence shown here is derived from an EMBL/GenBank/DDBJ whole genome shotgun (WGS) entry which is preliminary data.</text>
</comment>
<feature type="site" description="Transition state stabilizer" evidence="3">
    <location>
        <position position="245"/>
    </location>
</feature>
<protein>
    <submittedName>
        <fullName evidence="5">Class B sortase</fullName>
        <ecNumber evidence="5">3.4.22.71</ecNumber>
    </submittedName>
</protein>
<proteinExistence type="predicted"/>
<accession>A0A9D1TKM6</accession>
<evidence type="ECO:0000256" key="3">
    <source>
        <dbReference type="PIRSR" id="PIRSR030150-2"/>
    </source>
</evidence>
<evidence type="ECO:0000256" key="1">
    <source>
        <dbReference type="ARBA" id="ARBA00022801"/>
    </source>
</evidence>
<reference evidence="5" key="2">
    <citation type="submission" date="2021-04" db="EMBL/GenBank/DDBJ databases">
        <authorList>
            <person name="Gilroy R."/>
        </authorList>
    </citation>
    <scope>NUCLEOTIDE SEQUENCE</scope>
    <source>
        <strain evidence="5">CHK169-2315</strain>
    </source>
</reference>
<keyword evidence="1 5" id="KW-0378">Hydrolase</keyword>
<dbReference type="InterPro" id="IPR015986">
    <property type="entry name" value="SrtB_Firmicute"/>
</dbReference>
<reference evidence="5" key="1">
    <citation type="journal article" date="2021" name="PeerJ">
        <title>Extensive microbial diversity within the chicken gut microbiome revealed by metagenomics and culture.</title>
        <authorList>
            <person name="Gilroy R."/>
            <person name="Ravi A."/>
            <person name="Getino M."/>
            <person name="Pursley I."/>
            <person name="Horton D.L."/>
            <person name="Alikhan N.F."/>
            <person name="Baker D."/>
            <person name="Gharbi K."/>
            <person name="Hall N."/>
            <person name="Watson M."/>
            <person name="Adriaenssens E.M."/>
            <person name="Foster-Nyarko E."/>
            <person name="Jarju S."/>
            <person name="Secka A."/>
            <person name="Antonio M."/>
            <person name="Oren A."/>
            <person name="Chaudhuri R.R."/>
            <person name="La Ragione R."/>
            <person name="Hildebrand F."/>
            <person name="Pallen M.J."/>
        </authorList>
    </citation>
    <scope>NUCLEOTIDE SEQUENCE</scope>
    <source>
        <strain evidence="5">CHK169-2315</strain>
    </source>
</reference>